<name>A0A673VGZ4_SURSU</name>
<sequence length="79" mass="9500">MNCIPFKTGKPKKQIVPTTVERNFEREYGKLQHLEEQSKRLQKDMKKRERSLYFCPKCLLAWDQMKASRFQRAWALPAI</sequence>
<organism evidence="2 3">
    <name type="scientific">Suricata suricatta</name>
    <name type="common">Meerkat</name>
    <dbReference type="NCBI Taxonomy" id="37032"/>
    <lineage>
        <taxon>Eukaryota</taxon>
        <taxon>Metazoa</taxon>
        <taxon>Chordata</taxon>
        <taxon>Craniata</taxon>
        <taxon>Vertebrata</taxon>
        <taxon>Euteleostomi</taxon>
        <taxon>Mammalia</taxon>
        <taxon>Eutheria</taxon>
        <taxon>Laurasiatheria</taxon>
        <taxon>Carnivora</taxon>
        <taxon>Feliformia</taxon>
        <taxon>Herpestidae</taxon>
        <taxon>Suricata</taxon>
    </lineage>
</organism>
<dbReference type="AlphaFoldDB" id="A0A673VGZ4"/>
<evidence type="ECO:0000313" key="2">
    <source>
        <dbReference type="Ensembl" id="ENSSSUP00005032786.1"/>
    </source>
</evidence>
<keyword evidence="1" id="KW-0175">Coiled coil</keyword>
<reference evidence="2 3" key="1">
    <citation type="submission" date="2019-05" db="EMBL/GenBank/DDBJ databases">
        <title>A Chromosome-scale Meerkat (S. suricatta) Genome Assembly.</title>
        <authorList>
            <person name="Dudchenko O."/>
            <person name="Lieberman Aiden E."/>
            <person name="Tung J."/>
            <person name="Barreiro L.B."/>
            <person name="Clutton-Brock T.H."/>
        </authorList>
    </citation>
    <scope>NUCLEOTIDE SEQUENCE [LARGE SCALE GENOMIC DNA]</scope>
</reference>
<evidence type="ECO:0000313" key="3">
    <source>
        <dbReference type="Proteomes" id="UP000472268"/>
    </source>
</evidence>
<dbReference type="Ensembl" id="ENSSSUT00005037397.1">
    <property type="protein sequence ID" value="ENSSSUP00005032786.1"/>
    <property type="gene ID" value="ENSSSUG00005021115.1"/>
</dbReference>
<keyword evidence="3" id="KW-1185">Reference proteome</keyword>
<protein>
    <submittedName>
        <fullName evidence="2">Uncharacterized protein</fullName>
    </submittedName>
</protein>
<evidence type="ECO:0000256" key="1">
    <source>
        <dbReference type="SAM" id="Coils"/>
    </source>
</evidence>
<reference evidence="2" key="2">
    <citation type="submission" date="2025-08" db="UniProtKB">
        <authorList>
            <consortium name="Ensembl"/>
        </authorList>
    </citation>
    <scope>IDENTIFICATION</scope>
</reference>
<feature type="coiled-coil region" evidence="1">
    <location>
        <begin position="24"/>
        <end position="51"/>
    </location>
</feature>
<accession>A0A673VGZ4</accession>
<reference evidence="2" key="3">
    <citation type="submission" date="2025-09" db="UniProtKB">
        <authorList>
            <consortium name="Ensembl"/>
        </authorList>
    </citation>
    <scope>IDENTIFICATION</scope>
</reference>
<dbReference type="Proteomes" id="UP000472268">
    <property type="component" value="Chromosome 8"/>
</dbReference>
<proteinExistence type="predicted"/>